<evidence type="ECO:0000256" key="2">
    <source>
        <dbReference type="ARBA" id="ARBA00022448"/>
    </source>
</evidence>
<dbReference type="InterPro" id="IPR000515">
    <property type="entry name" value="MetI-like"/>
</dbReference>
<evidence type="ECO:0000256" key="5">
    <source>
        <dbReference type="ARBA" id="ARBA00022989"/>
    </source>
</evidence>
<keyword evidence="4 7" id="KW-0812">Transmembrane</keyword>
<dbReference type="SUPFAM" id="SSF161098">
    <property type="entry name" value="MetI-like"/>
    <property type="match status" value="1"/>
</dbReference>
<protein>
    <submittedName>
        <fullName evidence="9">Multiple sugar transport system permease protein</fullName>
    </submittedName>
</protein>
<feature type="transmembrane region" description="Helical" evidence="7">
    <location>
        <begin position="43"/>
        <end position="72"/>
    </location>
</feature>
<comment type="caution">
    <text evidence="9">The sequence shown here is derived from an EMBL/GenBank/DDBJ whole genome shotgun (WGS) entry which is preliminary data.</text>
</comment>
<accession>A0ABS4IN77</accession>
<evidence type="ECO:0000256" key="3">
    <source>
        <dbReference type="ARBA" id="ARBA00022475"/>
    </source>
</evidence>
<evidence type="ECO:0000259" key="8">
    <source>
        <dbReference type="PROSITE" id="PS50928"/>
    </source>
</evidence>
<evidence type="ECO:0000256" key="4">
    <source>
        <dbReference type="ARBA" id="ARBA00022692"/>
    </source>
</evidence>
<sequence length="328" mass="37386">MMPAAEVKVNDIQKKPQRVSRWVSLRLNTKELIKEVWKFKASYLFLFPFYVLFILFVIVPVVTSVALSFTYYNVLEPATWTGWSNYKLLFVDDDIFITSLKNTLYFALVTGPLSFCLAFFFAWLIHQIPMRMRTFYTTVFYVPSLTSGVAMTVVWLVIFANDSNGYLNQFLMHFGFIQEPMQWLQDITMIMPVIIIISLWMSLGTAFLAFLAGFETINPDLYDAGKVDGIRSRIQELWYITIPSMKPQLLFGAVLSIVGSFKVGEISKAIAGFPSPLNAGLTVILHLQDYAVLRYEMGYASAISVVLFVLIFGAGRLCFRLFQSKGEL</sequence>
<dbReference type="RefSeq" id="WP_209968433.1">
    <property type="nucleotide sequence ID" value="NZ_JAGGLB010000001.1"/>
</dbReference>
<keyword evidence="6 7" id="KW-0472">Membrane</keyword>
<dbReference type="EMBL" id="JAGGLB010000001">
    <property type="protein sequence ID" value="MBP1988486.1"/>
    <property type="molecule type" value="Genomic_DNA"/>
</dbReference>
<dbReference type="PANTHER" id="PTHR30193">
    <property type="entry name" value="ABC TRANSPORTER PERMEASE PROTEIN"/>
    <property type="match status" value="1"/>
</dbReference>
<dbReference type="PROSITE" id="PS50928">
    <property type="entry name" value="ABC_TM1"/>
    <property type="match status" value="1"/>
</dbReference>
<evidence type="ECO:0000313" key="10">
    <source>
        <dbReference type="Proteomes" id="UP001519287"/>
    </source>
</evidence>
<dbReference type="PANTHER" id="PTHR30193:SF37">
    <property type="entry name" value="INNER MEMBRANE ABC TRANSPORTER PERMEASE PROTEIN YCJO"/>
    <property type="match status" value="1"/>
</dbReference>
<comment type="subcellular location">
    <subcellularLocation>
        <location evidence="1 7">Cell membrane</location>
        <topology evidence="1 7">Multi-pass membrane protein</topology>
    </subcellularLocation>
</comment>
<name>A0ABS4IN77_9BACL</name>
<dbReference type="Proteomes" id="UP001519287">
    <property type="component" value="Unassembled WGS sequence"/>
</dbReference>
<proteinExistence type="inferred from homology"/>
<keyword evidence="5 7" id="KW-1133">Transmembrane helix</keyword>
<evidence type="ECO:0000256" key="7">
    <source>
        <dbReference type="RuleBase" id="RU363032"/>
    </source>
</evidence>
<keyword evidence="3" id="KW-1003">Cell membrane</keyword>
<gene>
    <name evidence="9" type="ORF">J2Z66_000081</name>
</gene>
<feature type="transmembrane region" description="Helical" evidence="7">
    <location>
        <begin position="297"/>
        <end position="319"/>
    </location>
</feature>
<keyword evidence="9" id="KW-0762">Sugar transport</keyword>
<feature type="transmembrane region" description="Helical" evidence="7">
    <location>
        <begin position="104"/>
        <end position="126"/>
    </location>
</feature>
<dbReference type="CDD" id="cd06261">
    <property type="entry name" value="TM_PBP2"/>
    <property type="match status" value="1"/>
</dbReference>
<dbReference type="InterPro" id="IPR051393">
    <property type="entry name" value="ABC_transporter_permease"/>
</dbReference>
<dbReference type="InterPro" id="IPR035906">
    <property type="entry name" value="MetI-like_sf"/>
</dbReference>
<evidence type="ECO:0000256" key="6">
    <source>
        <dbReference type="ARBA" id="ARBA00023136"/>
    </source>
</evidence>
<organism evidence="9 10">
    <name type="scientific">Paenibacillus eucommiae</name>
    <dbReference type="NCBI Taxonomy" id="1355755"/>
    <lineage>
        <taxon>Bacteria</taxon>
        <taxon>Bacillati</taxon>
        <taxon>Bacillota</taxon>
        <taxon>Bacilli</taxon>
        <taxon>Bacillales</taxon>
        <taxon>Paenibacillaceae</taxon>
        <taxon>Paenibacillus</taxon>
    </lineage>
</organism>
<feature type="domain" description="ABC transmembrane type-1" evidence="8">
    <location>
        <begin position="100"/>
        <end position="318"/>
    </location>
</feature>
<reference evidence="9 10" key="1">
    <citation type="submission" date="2021-03" db="EMBL/GenBank/DDBJ databases">
        <title>Genomic Encyclopedia of Type Strains, Phase IV (KMG-IV): sequencing the most valuable type-strain genomes for metagenomic binning, comparative biology and taxonomic classification.</title>
        <authorList>
            <person name="Goeker M."/>
        </authorList>
    </citation>
    <scope>NUCLEOTIDE SEQUENCE [LARGE SCALE GENOMIC DNA]</scope>
    <source>
        <strain evidence="9 10">DSM 26048</strain>
    </source>
</reference>
<dbReference type="Gene3D" id="1.10.3720.10">
    <property type="entry name" value="MetI-like"/>
    <property type="match status" value="1"/>
</dbReference>
<keyword evidence="2 7" id="KW-0813">Transport</keyword>
<evidence type="ECO:0000313" key="9">
    <source>
        <dbReference type="EMBL" id="MBP1988486.1"/>
    </source>
</evidence>
<dbReference type="Pfam" id="PF00528">
    <property type="entry name" value="BPD_transp_1"/>
    <property type="match status" value="1"/>
</dbReference>
<feature type="transmembrane region" description="Helical" evidence="7">
    <location>
        <begin position="138"/>
        <end position="160"/>
    </location>
</feature>
<keyword evidence="10" id="KW-1185">Reference proteome</keyword>
<feature type="transmembrane region" description="Helical" evidence="7">
    <location>
        <begin position="189"/>
        <end position="217"/>
    </location>
</feature>
<comment type="similarity">
    <text evidence="7">Belongs to the binding-protein-dependent transport system permease family.</text>
</comment>
<evidence type="ECO:0000256" key="1">
    <source>
        <dbReference type="ARBA" id="ARBA00004651"/>
    </source>
</evidence>
<feature type="transmembrane region" description="Helical" evidence="7">
    <location>
        <begin position="237"/>
        <end position="258"/>
    </location>
</feature>